<keyword evidence="5 14" id="KW-0808">Transferase</keyword>
<dbReference type="PANTHER" id="PTHR43775:SF51">
    <property type="entry name" value="INACTIVE PHENOLPHTHIOCEROL SYNTHESIS POLYKETIDE SYNTHASE TYPE I PKS1-RELATED"/>
    <property type="match status" value="1"/>
</dbReference>
<feature type="region of interest" description="C-terminal hotdog fold" evidence="10">
    <location>
        <begin position="1063"/>
        <end position="1196"/>
    </location>
</feature>
<dbReference type="Gene3D" id="3.10.129.110">
    <property type="entry name" value="Polyketide synthase dehydratase"/>
    <property type="match status" value="1"/>
</dbReference>
<feature type="active site" description="Proton acceptor; for dehydratase activity" evidence="10">
    <location>
        <position position="959"/>
    </location>
</feature>
<evidence type="ECO:0000256" key="8">
    <source>
        <dbReference type="ARBA" id="ARBA00023268"/>
    </source>
</evidence>
<dbReference type="InterPro" id="IPR006162">
    <property type="entry name" value="Ppantetheine_attach_site"/>
</dbReference>
<dbReference type="SUPFAM" id="SSF52151">
    <property type="entry name" value="FabD/lysophospholipase-like"/>
    <property type="match status" value="1"/>
</dbReference>
<feature type="domain" description="PKS/mFAS DH" evidence="13">
    <location>
        <begin position="927"/>
        <end position="1196"/>
    </location>
</feature>
<dbReference type="OrthoDB" id="9778690at2"/>
<dbReference type="SUPFAM" id="SSF53901">
    <property type="entry name" value="Thiolase-like"/>
    <property type="match status" value="1"/>
</dbReference>
<dbReference type="InterPro" id="IPR013968">
    <property type="entry name" value="PKS_KR"/>
</dbReference>
<dbReference type="InterPro" id="IPR055123">
    <property type="entry name" value="SpnB-like_Rossmann"/>
</dbReference>
<dbReference type="InterPro" id="IPR018201">
    <property type="entry name" value="Ketoacyl_synth_AS"/>
</dbReference>
<dbReference type="InterPro" id="IPR049900">
    <property type="entry name" value="PKS_mFAS_DH"/>
</dbReference>
<feature type="active site" description="Proton donor; for dehydratase activity" evidence="10">
    <location>
        <position position="1122"/>
    </location>
</feature>
<dbReference type="Gene3D" id="3.40.47.10">
    <property type="match status" value="1"/>
</dbReference>
<keyword evidence="7" id="KW-0045">Antibiotic biosynthesis</keyword>
<dbReference type="SMART" id="SM01294">
    <property type="entry name" value="PKS_PP_betabranch"/>
    <property type="match status" value="1"/>
</dbReference>
<evidence type="ECO:0000256" key="5">
    <source>
        <dbReference type="ARBA" id="ARBA00022679"/>
    </source>
</evidence>
<dbReference type="SMART" id="SM00825">
    <property type="entry name" value="PKS_KS"/>
    <property type="match status" value="1"/>
</dbReference>
<dbReference type="InterPro" id="IPR042104">
    <property type="entry name" value="PKS_dehydratase_sf"/>
</dbReference>
<dbReference type="InterPro" id="IPR036291">
    <property type="entry name" value="NAD(P)-bd_dom_sf"/>
</dbReference>
<dbReference type="Pfam" id="PF08659">
    <property type="entry name" value="KR"/>
    <property type="match status" value="1"/>
</dbReference>
<dbReference type="Pfam" id="PF00550">
    <property type="entry name" value="PP-binding"/>
    <property type="match status" value="1"/>
</dbReference>
<dbReference type="Pfam" id="PF00698">
    <property type="entry name" value="Acyl_transf_1"/>
    <property type="match status" value="1"/>
</dbReference>
<keyword evidence="8" id="KW-0511">Multifunctional enzyme</keyword>
<dbReference type="Pfam" id="PF14765">
    <property type="entry name" value="PS-DH"/>
    <property type="match status" value="1"/>
</dbReference>
<dbReference type="CDD" id="cd00833">
    <property type="entry name" value="PKS"/>
    <property type="match status" value="1"/>
</dbReference>
<dbReference type="InterPro" id="IPR036299">
    <property type="entry name" value="Polyketide_synth_docking_sf"/>
</dbReference>
<sequence>MATEDKLRDYLKRVTVDLTEARRHLAEVEQARHEPIAIVGMACRFPGGVTSPEDLWELVTDEVDAIGEFPKNRGWDLDGLYDPDPEALGKSYTRHGGFLYDAADFDAGFFDMSPRNALATDPQHRVFLETCWEVFERAGIDPATLPGSKTGVFAGLMYNDYAMRFNGASPPALEGMLLVSSAPSVLSGRVSYTLGLTGPALTLDTACSSSLVAIHLAVQALRNGECSLALAGATTVMATADPFIEFCRQRALSTDGRCKSFSAAAEGAAWSEGVGVLLLERLSDARRNHRNILAVVRGSAVNQDGRSNGMTAPNGPAQERVILDALADAGLDAADVDAVEAHGTGTTLGDPIEAQALLATYGRNRPEEQPLWLGSVKSNIGHTQAAAGVAGVIKMVMAMRHGVLPTSLYADEPTTHVDWSTGAVELLAKARDWTPNGHPRRSGVSSFGISGTNAHVILEESPEQPSPLVDPPTVRHAGPPAWVISARSADSLVAQAKRLHEFAAGDVDPVDIARALVTTRSRHKHRAVVLGQDRDSLLAALGDYLSGKPTADVVHGVAREKAKLAFLFTGQGGQRVGMGRELYAAFPVFAEALDEVCDALDAHLDRPLREVMWARPDTLDALQLNHTRYTQPALFAHEVAAFRLLESLGVRPDYLAGHSVGEYAAAHVAGVWSLDDAARLITARARLMQALDAPGAMVAIEATPEEVEPTVSGLVGIAAVNGPTSVVISGDEQECLAVAERWRREGRRTRRLSVSHAFHSPLMEPMLDAFAAELAETKFEDARILFVTNLVGSDELTWSAPEYWVEQIRRAVLFRDTVAALETHGVDTYLEVGPDAVLSAMAHSCLSAPEASVIALHHRKRDEPDALLACLAQATVAGVAVDWSALFGAADTHVDLPTYAFDRRRFWLDPPAKGADAASMGQRALEHPLLGAAVDLGGDGGLILTGRLSLAGHPWLADHVVSGAVVVPGTAVLDAVMEAAAQVGCDHVEELMFEAPLVLPADGDLCLQIVIDGPGESDDARPVRVFSQTGDAGWVRCASGVVAGGGGTGGVRAWAESWPPAGATTVSVDGGYDGLELLGYEYGPAFRGVSAVWRRGEELFAEVHAPEGLDLAGFGIHPAVLDSAFHALVLTADTSELRLPFVFRGVRLLASGASSLRVRLAASGDEVVVEAVDGDGRLVFGIDSLRVRTISAAQLASSATAGPVPYAVRWTPVAATGGDASRWACVGEPVPGLVGYPDRDALLAAVSSGELPMPEFVVVPCVPGSGPVPESVRDLSGRTLEVLQTWLTDERLADCRLVFLTNGVVDTAPVVAGSVWGLVRSAQSEYPGRFVLADAPEGFADWESLAAAVSAGESQVLVRDGAVTAPRVERVAIELSYVDQSGTVLVTGGTGGLGALIARRLVENHDARNLLLLSRRGIDAPGAAELVSELEGLGASVTVTSCDVSDRDALAGVLAAIPADRPLTGVVHTAGVLDDATIDGLSAHRMDTVFTPKLDAAWHLHELTEDLPLSMFVLFSSLAGILGNPGQGNYASANTALDGLAAHRRAAGLPGVSVAWGLWDTGSGMSDTLTDADVARMGRSGIAPLTVDQGLDLFDLALVSSDSLLVATNWDNAGLRSRAEGGVLPSILTGLVRVPRRAAGTGAATGGPAALTAKLATLTEAEGARLLSDMVRGHVAAVLAYAGADAVEVDRPFSELGFDSLTAVELRNRLDAETGLRLPATLAFDHPTVAALCEFLHRTLAPAPPSAEDTVRAALDQIQRLVDGEDDATRATLVAMLQSTLARFGGPVGADGVEDKIHSASDDEIFAFIDSEL</sequence>
<dbReference type="InterPro" id="IPR009081">
    <property type="entry name" value="PP-bd_ACP"/>
</dbReference>
<dbReference type="InterPro" id="IPR014031">
    <property type="entry name" value="Ketoacyl_synth_C"/>
</dbReference>
<dbReference type="InterPro" id="IPR020841">
    <property type="entry name" value="PKS_Beta-ketoAc_synthase_dom"/>
</dbReference>
<dbReference type="InterPro" id="IPR016036">
    <property type="entry name" value="Malonyl_transacylase_ACP-bd"/>
</dbReference>
<dbReference type="InterPro" id="IPR020807">
    <property type="entry name" value="PKS_DH"/>
</dbReference>
<dbReference type="InterPro" id="IPR032821">
    <property type="entry name" value="PKS_assoc"/>
</dbReference>
<evidence type="ECO:0000256" key="10">
    <source>
        <dbReference type="PROSITE-ProRule" id="PRU01363"/>
    </source>
</evidence>
<dbReference type="SUPFAM" id="SSF101173">
    <property type="entry name" value="Docking domain B of the erythromycin polyketide synthase (DEBS)"/>
    <property type="match status" value="1"/>
</dbReference>
<dbReference type="SUPFAM" id="SSF55048">
    <property type="entry name" value="Probable ACP-binding domain of malonyl-CoA ACP transacylase"/>
    <property type="match status" value="1"/>
</dbReference>
<organism evidence="14 15">
    <name type="scientific">Actinokineospora alba</name>
    <dbReference type="NCBI Taxonomy" id="504798"/>
    <lineage>
        <taxon>Bacteria</taxon>
        <taxon>Bacillati</taxon>
        <taxon>Actinomycetota</taxon>
        <taxon>Actinomycetes</taxon>
        <taxon>Pseudonocardiales</taxon>
        <taxon>Pseudonocardiaceae</taxon>
        <taxon>Actinokineospora</taxon>
    </lineage>
</organism>
<evidence type="ECO:0000259" key="12">
    <source>
        <dbReference type="PROSITE" id="PS52004"/>
    </source>
</evidence>
<dbReference type="SMART" id="SM00823">
    <property type="entry name" value="PKS_PP"/>
    <property type="match status" value="1"/>
</dbReference>
<evidence type="ECO:0000256" key="4">
    <source>
        <dbReference type="ARBA" id="ARBA00022553"/>
    </source>
</evidence>
<evidence type="ECO:0000256" key="6">
    <source>
        <dbReference type="ARBA" id="ARBA00022737"/>
    </source>
</evidence>
<dbReference type="FunFam" id="3.40.47.10:FF:000019">
    <property type="entry name" value="Polyketide synthase type I"/>
    <property type="match status" value="1"/>
</dbReference>
<dbReference type="CDD" id="cd08956">
    <property type="entry name" value="KR_3_FAS_SDR_x"/>
    <property type="match status" value="1"/>
</dbReference>
<dbReference type="PROSITE" id="PS50075">
    <property type="entry name" value="CARRIER"/>
    <property type="match status" value="1"/>
</dbReference>
<proteinExistence type="predicted"/>
<dbReference type="PROSITE" id="PS52004">
    <property type="entry name" value="KS3_2"/>
    <property type="match status" value="1"/>
</dbReference>
<dbReference type="Gene3D" id="3.40.50.720">
    <property type="entry name" value="NAD(P)-binding Rossmann-like Domain"/>
    <property type="match status" value="1"/>
</dbReference>
<keyword evidence="4" id="KW-0597">Phosphoprotein</keyword>
<keyword evidence="15" id="KW-1185">Reference proteome</keyword>
<dbReference type="Pfam" id="PF22953">
    <property type="entry name" value="SpnB_Rossmann"/>
    <property type="match status" value="1"/>
</dbReference>
<dbReference type="Pfam" id="PF02801">
    <property type="entry name" value="Ketoacyl-synt_C"/>
    <property type="match status" value="1"/>
</dbReference>
<dbReference type="InterPro" id="IPR057326">
    <property type="entry name" value="KR_dom"/>
</dbReference>
<dbReference type="InterPro" id="IPR014043">
    <property type="entry name" value="Acyl_transferase_dom"/>
</dbReference>
<dbReference type="Gene3D" id="3.40.366.10">
    <property type="entry name" value="Malonyl-Coenzyme A Acyl Carrier Protein, domain 2"/>
    <property type="match status" value="1"/>
</dbReference>
<dbReference type="PROSITE" id="PS52019">
    <property type="entry name" value="PKS_MFAS_DH"/>
    <property type="match status" value="1"/>
</dbReference>
<dbReference type="Gene3D" id="3.30.70.3290">
    <property type="match status" value="1"/>
</dbReference>
<dbReference type="InterPro" id="IPR036736">
    <property type="entry name" value="ACP-like_sf"/>
</dbReference>
<comment type="cofactor">
    <cofactor evidence="1">
        <name>pantetheine 4'-phosphate</name>
        <dbReference type="ChEBI" id="CHEBI:47942"/>
    </cofactor>
</comment>
<feature type="domain" description="Ketosynthase family 3 (KS3)" evidence="12">
    <location>
        <begin position="33"/>
        <end position="460"/>
    </location>
</feature>
<dbReference type="EMBL" id="FNJB01000007">
    <property type="protein sequence ID" value="SDP22044.1"/>
    <property type="molecule type" value="Genomic_DNA"/>
</dbReference>
<keyword evidence="9" id="KW-0012">Acyltransferase</keyword>
<comment type="pathway">
    <text evidence="2">Antibiotic biosynthesis.</text>
</comment>
<dbReference type="InterPro" id="IPR015083">
    <property type="entry name" value="NorB/c/GfsB-D-like_docking"/>
</dbReference>
<dbReference type="PROSITE" id="PS00606">
    <property type="entry name" value="KS3_1"/>
    <property type="match status" value="1"/>
</dbReference>
<dbReference type="Pfam" id="PF00109">
    <property type="entry name" value="ketoacyl-synt"/>
    <property type="match status" value="1"/>
</dbReference>
<dbReference type="SUPFAM" id="SSF51735">
    <property type="entry name" value="NAD(P)-binding Rossmann-fold domains"/>
    <property type="match status" value="2"/>
</dbReference>
<feature type="domain" description="Carrier" evidence="11">
    <location>
        <begin position="1665"/>
        <end position="1740"/>
    </location>
</feature>
<dbReference type="Proteomes" id="UP000199651">
    <property type="component" value="Unassembled WGS sequence"/>
</dbReference>
<keyword evidence="3" id="KW-0596">Phosphopantetheine</keyword>
<dbReference type="InterPro" id="IPR001227">
    <property type="entry name" value="Ac_transferase_dom_sf"/>
</dbReference>
<evidence type="ECO:0000256" key="2">
    <source>
        <dbReference type="ARBA" id="ARBA00004792"/>
    </source>
</evidence>
<feature type="region of interest" description="N-terminal hotdog fold" evidence="10">
    <location>
        <begin position="927"/>
        <end position="1049"/>
    </location>
</feature>
<dbReference type="SMART" id="SM00822">
    <property type="entry name" value="PKS_KR"/>
    <property type="match status" value="1"/>
</dbReference>
<evidence type="ECO:0000259" key="11">
    <source>
        <dbReference type="PROSITE" id="PS50075"/>
    </source>
</evidence>
<dbReference type="Gene3D" id="1.10.1200.10">
    <property type="entry name" value="ACP-like"/>
    <property type="match status" value="1"/>
</dbReference>
<dbReference type="Pfam" id="PF08990">
    <property type="entry name" value="Docking"/>
    <property type="match status" value="1"/>
</dbReference>
<dbReference type="InterPro" id="IPR049552">
    <property type="entry name" value="PKS_DH_N"/>
</dbReference>
<protein>
    <submittedName>
        <fullName evidence="14">Acyl transferase domain-containing protein</fullName>
    </submittedName>
</protein>
<dbReference type="PROSITE" id="PS00012">
    <property type="entry name" value="PHOSPHOPANTETHEINE"/>
    <property type="match status" value="1"/>
</dbReference>
<dbReference type="STRING" id="504798.SAMN05421871_104195"/>
<evidence type="ECO:0000256" key="9">
    <source>
        <dbReference type="ARBA" id="ARBA00023315"/>
    </source>
</evidence>
<dbReference type="GO" id="GO:0033068">
    <property type="term" value="P:macrolide biosynthetic process"/>
    <property type="evidence" value="ECO:0007669"/>
    <property type="project" value="UniProtKB-ARBA"/>
</dbReference>
<dbReference type="InterPro" id="IPR049551">
    <property type="entry name" value="PKS_DH_C"/>
</dbReference>
<dbReference type="FunFam" id="1.10.1200.10:FF:000007">
    <property type="entry name" value="Probable polyketide synthase pks17"/>
    <property type="match status" value="1"/>
</dbReference>
<dbReference type="GO" id="GO:0031177">
    <property type="term" value="F:phosphopantetheine binding"/>
    <property type="evidence" value="ECO:0007669"/>
    <property type="project" value="InterPro"/>
</dbReference>
<dbReference type="InterPro" id="IPR014030">
    <property type="entry name" value="Ketoacyl_synth_N"/>
</dbReference>
<dbReference type="GO" id="GO:0006633">
    <property type="term" value="P:fatty acid biosynthetic process"/>
    <property type="evidence" value="ECO:0007669"/>
    <property type="project" value="InterPro"/>
</dbReference>
<gene>
    <name evidence="14" type="ORF">SAMN05192558_107196</name>
</gene>
<reference evidence="15" key="1">
    <citation type="submission" date="2016-10" db="EMBL/GenBank/DDBJ databases">
        <authorList>
            <person name="Varghese N."/>
            <person name="Submissions S."/>
        </authorList>
    </citation>
    <scope>NUCLEOTIDE SEQUENCE [LARGE SCALE GENOMIC DNA]</scope>
    <source>
        <strain evidence="15">IBRC-M 10655</strain>
    </source>
</reference>
<accession>A0A1H0QXS5</accession>
<keyword evidence="6" id="KW-0677">Repeat</keyword>
<dbReference type="InterPro" id="IPR020806">
    <property type="entry name" value="PKS_PP-bd"/>
</dbReference>
<dbReference type="SUPFAM" id="SSF47336">
    <property type="entry name" value="ACP-like"/>
    <property type="match status" value="1"/>
</dbReference>
<evidence type="ECO:0000256" key="1">
    <source>
        <dbReference type="ARBA" id="ARBA00001957"/>
    </source>
</evidence>
<dbReference type="InterPro" id="IPR050091">
    <property type="entry name" value="PKS_NRPS_Biosynth_Enz"/>
</dbReference>
<dbReference type="SMART" id="SM00826">
    <property type="entry name" value="PKS_DH"/>
    <property type="match status" value="1"/>
</dbReference>
<evidence type="ECO:0000256" key="3">
    <source>
        <dbReference type="ARBA" id="ARBA00022450"/>
    </source>
</evidence>
<evidence type="ECO:0000256" key="7">
    <source>
        <dbReference type="ARBA" id="ARBA00023194"/>
    </source>
</evidence>
<evidence type="ECO:0000259" key="13">
    <source>
        <dbReference type="PROSITE" id="PS52019"/>
    </source>
</evidence>
<dbReference type="Pfam" id="PF16197">
    <property type="entry name" value="KAsynt_C_assoc"/>
    <property type="match status" value="1"/>
</dbReference>
<evidence type="ECO:0000313" key="15">
    <source>
        <dbReference type="Proteomes" id="UP000199651"/>
    </source>
</evidence>
<evidence type="ECO:0000313" key="14">
    <source>
        <dbReference type="EMBL" id="SDP22044.1"/>
    </source>
</evidence>
<name>A0A1H0QXS5_9PSEU</name>
<dbReference type="Pfam" id="PF21089">
    <property type="entry name" value="PKS_DH_N"/>
    <property type="match status" value="1"/>
</dbReference>
<dbReference type="SMART" id="SM00827">
    <property type="entry name" value="PKS_AT"/>
    <property type="match status" value="1"/>
</dbReference>
<dbReference type="GO" id="GO:0004315">
    <property type="term" value="F:3-oxoacyl-[acyl-carrier-protein] synthase activity"/>
    <property type="evidence" value="ECO:0007669"/>
    <property type="project" value="InterPro"/>
</dbReference>
<dbReference type="PANTHER" id="PTHR43775">
    <property type="entry name" value="FATTY ACID SYNTHASE"/>
    <property type="match status" value="1"/>
</dbReference>
<dbReference type="GO" id="GO:0004312">
    <property type="term" value="F:fatty acid synthase activity"/>
    <property type="evidence" value="ECO:0007669"/>
    <property type="project" value="TreeGrafter"/>
</dbReference>
<dbReference type="InterPro" id="IPR016035">
    <property type="entry name" value="Acyl_Trfase/lysoPLipase"/>
</dbReference>
<dbReference type="InterPro" id="IPR016039">
    <property type="entry name" value="Thiolase-like"/>
</dbReference>